<evidence type="ECO:0000313" key="3">
    <source>
        <dbReference type="EMBL" id="MBZ0156271.1"/>
    </source>
</evidence>
<feature type="compositionally biased region" description="Basic and acidic residues" evidence="1">
    <location>
        <begin position="57"/>
        <end position="71"/>
    </location>
</feature>
<dbReference type="EMBL" id="JAIOIV010000073">
    <property type="protein sequence ID" value="MBZ0156271.1"/>
    <property type="molecule type" value="Genomic_DNA"/>
</dbReference>
<sequence>MDRTELHEWRKSNGYSQSDLAIELGVSTNTVSRWERGELKIPPFLHIALKCLKKKGGEIRKAGRPPKDAAKMKTKRRK</sequence>
<gene>
    <name evidence="3" type="ORF">K8I29_08705</name>
</gene>
<dbReference type="Gene3D" id="1.10.260.40">
    <property type="entry name" value="lambda repressor-like DNA-binding domains"/>
    <property type="match status" value="1"/>
</dbReference>
<dbReference type="InterPro" id="IPR001387">
    <property type="entry name" value="Cro/C1-type_HTH"/>
</dbReference>
<dbReference type="SUPFAM" id="SSF47413">
    <property type="entry name" value="lambda repressor-like DNA-binding domains"/>
    <property type="match status" value="1"/>
</dbReference>
<dbReference type="CDD" id="cd00093">
    <property type="entry name" value="HTH_XRE"/>
    <property type="match status" value="1"/>
</dbReference>
<dbReference type="SMART" id="SM00530">
    <property type="entry name" value="HTH_XRE"/>
    <property type="match status" value="1"/>
</dbReference>
<dbReference type="PROSITE" id="PS50943">
    <property type="entry name" value="HTH_CROC1"/>
    <property type="match status" value="1"/>
</dbReference>
<evidence type="ECO:0000256" key="1">
    <source>
        <dbReference type="SAM" id="MobiDB-lite"/>
    </source>
</evidence>
<comment type="caution">
    <text evidence="3">The sequence shown here is derived from an EMBL/GenBank/DDBJ whole genome shotgun (WGS) entry which is preliminary data.</text>
</comment>
<dbReference type="InterPro" id="IPR010982">
    <property type="entry name" value="Lambda_DNA-bd_dom_sf"/>
</dbReference>
<feature type="domain" description="HTH cro/C1-type" evidence="2">
    <location>
        <begin position="6"/>
        <end position="38"/>
    </location>
</feature>
<reference evidence="3" key="1">
    <citation type="journal article" date="2021" name="bioRxiv">
        <title>Unraveling nitrogen, sulfur and carbon metabolic pathways and microbial community transcriptional responses to substrate deprivation and toxicity stresses in a bioreactor mimicking anoxic brackish coastal sediment conditions.</title>
        <authorList>
            <person name="Martins P.D."/>
            <person name="Echeveste M.J."/>
            <person name="Arshad A."/>
            <person name="Kurth J."/>
            <person name="Ouboter H."/>
            <person name="Jetten M.S.M."/>
            <person name="Welte C.U."/>
        </authorList>
    </citation>
    <scope>NUCLEOTIDE SEQUENCE</scope>
    <source>
        <strain evidence="3">MAG_39</strain>
    </source>
</reference>
<evidence type="ECO:0000259" key="2">
    <source>
        <dbReference type="PROSITE" id="PS50943"/>
    </source>
</evidence>
<proteinExistence type="predicted"/>
<reference evidence="3" key="2">
    <citation type="submission" date="2021-08" db="EMBL/GenBank/DDBJ databases">
        <authorList>
            <person name="Dalcin Martins P."/>
        </authorList>
    </citation>
    <scope>NUCLEOTIDE SEQUENCE</scope>
    <source>
        <strain evidence="3">MAG_39</strain>
    </source>
</reference>
<dbReference type="Proteomes" id="UP000705867">
    <property type="component" value="Unassembled WGS sequence"/>
</dbReference>
<protein>
    <submittedName>
        <fullName evidence="3">Helix-turn-helix domain-containing protein</fullName>
    </submittedName>
</protein>
<accession>A0A953LWT4</accession>
<dbReference type="AlphaFoldDB" id="A0A953LWT4"/>
<dbReference type="Pfam" id="PF01381">
    <property type="entry name" value="HTH_3"/>
    <property type="match status" value="1"/>
</dbReference>
<name>A0A953LWT4_9BACT</name>
<evidence type="ECO:0000313" key="4">
    <source>
        <dbReference type="Proteomes" id="UP000705867"/>
    </source>
</evidence>
<dbReference type="GO" id="GO:0003677">
    <property type="term" value="F:DNA binding"/>
    <property type="evidence" value="ECO:0007669"/>
    <property type="project" value="InterPro"/>
</dbReference>
<organism evidence="3 4">
    <name type="scientific">Candidatus Nitrobium versatile</name>
    <dbReference type="NCBI Taxonomy" id="2884831"/>
    <lineage>
        <taxon>Bacteria</taxon>
        <taxon>Pseudomonadati</taxon>
        <taxon>Nitrospirota</taxon>
        <taxon>Nitrospiria</taxon>
        <taxon>Nitrospirales</taxon>
        <taxon>Nitrospiraceae</taxon>
        <taxon>Candidatus Nitrobium</taxon>
    </lineage>
</organism>
<feature type="region of interest" description="Disordered" evidence="1">
    <location>
        <begin position="57"/>
        <end position="78"/>
    </location>
</feature>